<protein>
    <submittedName>
        <fullName evidence="4">Type III restriction protein res subunit</fullName>
    </submittedName>
</protein>
<dbReference type="SMART" id="SM00487">
    <property type="entry name" value="DEXDc"/>
    <property type="match status" value="1"/>
</dbReference>
<dbReference type="KEGG" id="tau:Tola_1155"/>
<dbReference type="PANTHER" id="PTHR47396:SF1">
    <property type="entry name" value="ATP-DEPENDENT HELICASE IRC3-RELATED"/>
    <property type="match status" value="1"/>
</dbReference>
<dbReference type="GO" id="GO:0009035">
    <property type="term" value="F:type I site-specific deoxyribonuclease activity"/>
    <property type="evidence" value="ECO:0007669"/>
    <property type="project" value="UniProtKB-EC"/>
</dbReference>
<dbReference type="Pfam" id="PF04313">
    <property type="entry name" value="HSDR_N"/>
    <property type="match status" value="1"/>
</dbReference>
<dbReference type="GO" id="GO:0005524">
    <property type="term" value="F:ATP binding"/>
    <property type="evidence" value="ECO:0007669"/>
    <property type="project" value="UniProtKB-KW"/>
</dbReference>
<gene>
    <name evidence="4" type="ordered locus">Tola_1155</name>
</gene>
<sequence length="1123" mass="127885">MATSLNFELIRGHNEKLANIGMLAEQILYLDPGSAITRLRGFAEEVTKEIYEIDCLPKPPTANFMDLLKNDAFVNITESRLRDLLHFLRKEGNDTAHGGDGSLDKAFAALGVAHQLGQYMAINYYGFFQSDLSALSYPPKPGNLNIAQKELEKLLEENQAKQEQLSHELEMERKARQHAEATAEKLQAARVRSQQTANSLAWDENQTRKMLIDTQLAAAGWDLSDPEQVGLEIEVLHQPTTSGIGYADYVLWGDDGNPLAVIEAKRSRETMQKGREQARYYAEGLAKQFNCPMPIVFYTNGYEICIWDTKQYNAYRQVFGFYSKDSLMFLHYQHQHKEKNLEVLNPDPSIAGRPYQIEAIKSVTNRFQNQRRQTLIVQATGTGKTRVSIALVALLLKARWVKRVLFLCDRKELRRQADDAFKLHLASEPRCVVGESNRIDQSARIFVATYPGMMNRFSQLDVGFFDLIIADESHRSIYNKYRDIFDYFDALQVGLTATPVKFIARNTFDLFGCENGDPTFNFDLAEAIAHEPRYLNPFRVKEFTTEFLRDGIHYKDLTPEQREQLEEDLGAEEAQNVHFKGKEIGKKIFSASTDCQILENLMTNGIKDATQSLVGKTIIFAQSQEHAEHLESMFVKLYPQYGTKVCKVIHNKVDRPEARIDEFKSPDNPFRIAISVDMLDTGIDVPEVVNLVFARPVKSWVKFWQMIGRGTRLCENLFGPGKDKEEFLIFDHYGNFKYFDEEYTEAEVVASRSLLQTVFEARLTLADTAMKKTSVKAFELAVALLKADICDLPEDAIAVRRELRLVKLLQESDMLSSMEASTRHSLEKIIAPLMGSRPLKDMDASLFDRLIAELQTAHLLASSELENLKAELIAAVQNLAVTINDVRLKADEMEAVQSYDYWANLSVARLEQTRLELRAIMKFKKRSVGPGYTTPATSTFDDGAQINERIVTLNPNDAYVYRKRLKEILDAMLEKNPVLQKIYKNVPVTEDELTSLTSTVLTQYPGVDPRVLNEFYGRSPQQLNITLCQLVGLDAKEVDKCFTDFLQKAQLTYQQTQYLNQLKIFIGRYGRIQLAELYEGPFKHISNGDGLEIFDETHIEQLTQLMQPFLLPNNPVISPLMKA</sequence>
<evidence type="ECO:0000313" key="4">
    <source>
        <dbReference type="EMBL" id="ACQ92777.1"/>
    </source>
</evidence>
<dbReference type="InterPro" id="IPR001650">
    <property type="entry name" value="Helicase_C-like"/>
</dbReference>
<dbReference type="AlphaFoldDB" id="C4LDI1"/>
<feature type="domain" description="Helicase C-terminal" evidence="3">
    <location>
        <begin position="605"/>
        <end position="755"/>
    </location>
</feature>
<evidence type="ECO:0000313" key="5">
    <source>
        <dbReference type="Proteomes" id="UP000009073"/>
    </source>
</evidence>
<dbReference type="eggNOG" id="COG4096">
    <property type="taxonomic scope" value="Bacteria"/>
</dbReference>
<keyword evidence="1" id="KW-0175">Coiled coil</keyword>
<dbReference type="PANTHER" id="PTHR47396">
    <property type="entry name" value="TYPE I RESTRICTION ENZYME ECOKI R PROTEIN"/>
    <property type="match status" value="1"/>
</dbReference>
<dbReference type="InterPro" id="IPR006935">
    <property type="entry name" value="Helicase/UvrB_N"/>
</dbReference>
<dbReference type="REBASE" id="20901">
    <property type="entry name" value="Tau9187ORF1156P"/>
</dbReference>
<dbReference type="InterPro" id="IPR007409">
    <property type="entry name" value="Restrct_endonuc_type1_HsdR_N"/>
</dbReference>
<dbReference type="CDD" id="cd18799">
    <property type="entry name" value="SF2_C_EcoAI-like"/>
    <property type="match status" value="1"/>
</dbReference>
<evidence type="ECO:0000259" key="3">
    <source>
        <dbReference type="PROSITE" id="PS51194"/>
    </source>
</evidence>
<dbReference type="Gene3D" id="3.40.50.300">
    <property type="entry name" value="P-loop containing nucleotide triphosphate hydrolases"/>
    <property type="match status" value="2"/>
</dbReference>
<dbReference type="InterPro" id="IPR013670">
    <property type="entry name" value="EcoEI_R_C_dom"/>
</dbReference>
<organism evidence="4 5">
    <name type="scientific">Tolumonas auensis (strain DSM 9187 / NBRC 110442 / TA 4)</name>
    <dbReference type="NCBI Taxonomy" id="595494"/>
    <lineage>
        <taxon>Bacteria</taxon>
        <taxon>Pseudomonadati</taxon>
        <taxon>Pseudomonadota</taxon>
        <taxon>Gammaproteobacteria</taxon>
        <taxon>Aeromonadales</taxon>
        <taxon>Aeromonadaceae</taxon>
        <taxon>Tolumonas</taxon>
    </lineage>
</organism>
<reference evidence="4 5" key="2">
    <citation type="journal article" date="2011" name="Stand. Genomic Sci.">
        <title>Complete genome sequence of Tolumonas auensis type strain (TA 4).</title>
        <authorList>
            <person name="Chertkov O."/>
            <person name="Copeland A."/>
            <person name="Lucas S."/>
            <person name="Lapidus A."/>
            <person name="Berry K.W."/>
            <person name="Detter J.C."/>
            <person name="Del Rio T.G."/>
            <person name="Hammon N."/>
            <person name="Dalin E."/>
            <person name="Tice H."/>
            <person name="Pitluck S."/>
            <person name="Richardson P."/>
            <person name="Bruce D."/>
            <person name="Goodwin L."/>
            <person name="Han C."/>
            <person name="Tapia R."/>
            <person name="Saunders E."/>
            <person name="Schmutz J."/>
            <person name="Brettin T."/>
            <person name="Larimer F."/>
            <person name="Land M."/>
            <person name="Hauser L."/>
            <person name="Spring S."/>
            <person name="Rohde M."/>
            <person name="Kyrpides N.C."/>
            <person name="Ivanova N."/>
            <person name="Goker M."/>
            <person name="Beller H.R."/>
            <person name="Klenk H.P."/>
            <person name="Woyke T."/>
        </authorList>
    </citation>
    <scope>NUCLEOTIDE SEQUENCE [LARGE SCALE GENOMIC DNA]</scope>
    <source>
        <strain evidence="5">DSM 9187 / TA4</strain>
    </source>
</reference>
<feature type="domain" description="Helicase ATP-binding" evidence="2">
    <location>
        <begin position="365"/>
        <end position="517"/>
    </location>
</feature>
<dbReference type="Gene3D" id="3.90.1570.30">
    <property type="match status" value="1"/>
</dbReference>
<evidence type="ECO:0000259" key="2">
    <source>
        <dbReference type="PROSITE" id="PS51192"/>
    </source>
</evidence>
<feature type="coiled-coil region" evidence="1">
    <location>
        <begin position="144"/>
        <end position="189"/>
    </location>
</feature>
<dbReference type="InterPro" id="IPR014001">
    <property type="entry name" value="Helicase_ATP-bd"/>
</dbReference>
<dbReference type="GO" id="GO:0003677">
    <property type="term" value="F:DNA binding"/>
    <property type="evidence" value="ECO:0007669"/>
    <property type="project" value="UniProtKB-KW"/>
</dbReference>
<accession>C4LDI1</accession>
<dbReference type="Proteomes" id="UP000009073">
    <property type="component" value="Chromosome"/>
</dbReference>
<dbReference type="Pfam" id="PF00271">
    <property type="entry name" value="Helicase_C"/>
    <property type="match status" value="1"/>
</dbReference>
<evidence type="ECO:0000256" key="1">
    <source>
        <dbReference type="SAM" id="Coils"/>
    </source>
</evidence>
<dbReference type="PROSITE" id="PS51194">
    <property type="entry name" value="HELICASE_CTER"/>
    <property type="match status" value="1"/>
</dbReference>
<dbReference type="SUPFAM" id="SSF52540">
    <property type="entry name" value="P-loop containing nucleoside triphosphate hydrolases"/>
    <property type="match status" value="2"/>
</dbReference>
<keyword evidence="5" id="KW-1185">Reference proteome</keyword>
<dbReference type="EMBL" id="CP001616">
    <property type="protein sequence ID" value="ACQ92777.1"/>
    <property type="molecule type" value="Genomic_DNA"/>
</dbReference>
<dbReference type="GO" id="GO:0009307">
    <property type="term" value="P:DNA restriction-modification system"/>
    <property type="evidence" value="ECO:0007669"/>
    <property type="project" value="UniProtKB-KW"/>
</dbReference>
<dbReference type="STRING" id="595494.Tola_1155"/>
<dbReference type="Pfam" id="PF08463">
    <property type="entry name" value="EcoEI_R_C"/>
    <property type="match status" value="1"/>
</dbReference>
<dbReference type="PROSITE" id="PS51192">
    <property type="entry name" value="HELICASE_ATP_BIND_1"/>
    <property type="match status" value="1"/>
</dbReference>
<name>C4LDI1_TOLAT</name>
<dbReference type="InterPro" id="IPR050742">
    <property type="entry name" value="Helicase_Restrict-Modif_Enz"/>
</dbReference>
<reference evidence="5" key="1">
    <citation type="submission" date="2009-05" db="EMBL/GenBank/DDBJ databases">
        <title>Complete sequence of Tolumonas auensis DSM 9187.</title>
        <authorList>
            <consortium name="US DOE Joint Genome Institute"/>
            <person name="Lucas S."/>
            <person name="Copeland A."/>
            <person name="Lapidus A."/>
            <person name="Glavina del Rio T."/>
            <person name="Tice H."/>
            <person name="Bruce D."/>
            <person name="Goodwin L."/>
            <person name="Pitluck S."/>
            <person name="Chertkov O."/>
            <person name="Brettin T."/>
            <person name="Detter J.C."/>
            <person name="Han C."/>
            <person name="Larimer F."/>
            <person name="Land M."/>
            <person name="Hauser L."/>
            <person name="Kyrpides N."/>
            <person name="Mikhailova N."/>
            <person name="Spring S."/>
            <person name="Beller H."/>
        </authorList>
    </citation>
    <scope>NUCLEOTIDE SEQUENCE [LARGE SCALE GENOMIC DNA]</scope>
    <source>
        <strain evidence="5">DSM 9187 / TA4</strain>
    </source>
</reference>
<dbReference type="OrthoDB" id="9804086at2"/>
<proteinExistence type="predicted"/>
<dbReference type="HOGENOM" id="CLU_009326_0_0_6"/>
<dbReference type="InterPro" id="IPR027417">
    <property type="entry name" value="P-loop_NTPase"/>
</dbReference>
<dbReference type="RefSeq" id="WP_012729376.1">
    <property type="nucleotide sequence ID" value="NC_012691.1"/>
</dbReference>
<dbReference type="GO" id="GO:0005829">
    <property type="term" value="C:cytosol"/>
    <property type="evidence" value="ECO:0007669"/>
    <property type="project" value="TreeGrafter"/>
</dbReference>
<dbReference type="Pfam" id="PF04851">
    <property type="entry name" value="ResIII"/>
    <property type="match status" value="1"/>
</dbReference>
<dbReference type="CDD" id="cd18032">
    <property type="entry name" value="DEXHc_RE_I_III_res"/>
    <property type="match status" value="1"/>
</dbReference>